<gene>
    <name evidence="4" type="ORF">PCOS0759_LOCUS6846</name>
</gene>
<reference evidence="4" key="1">
    <citation type="submission" date="2021-01" db="EMBL/GenBank/DDBJ databases">
        <authorList>
            <person name="Corre E."/>
            <person name="Pelletier E."/>
            <person name="Niang G."/>
            <person name="Scheremetjew M."/>
            <person name="Finn R."/>
            <person name="Kale V."/>
            <person name="Holt S."/>
            <person name="Cochrane G."/>
            <person name="Meng A."/>
            <person name="Brown T."/>
            <person name="Cohen L."/>
        </authorList>
    </citation>
    <scope>NUCLEOTIDE SEQUENCE</scope>
    <source>
        <strain evidence="4">WS</strain>
    </source>
</reference>
<dbReference type="FunFam" id="1.10.238.10:FF:000003">
    <property type="entry name" value="Calmodulin A"/>
    <property type="match status" value="1"/>
</dbReference>
<dbReference type="Pfam" id="PF13833">
    <property type="entry name" value="EF-hand_8"/>
    <property type="match status" value="1"/>
</dbReference>
<feature type="domain" description="EF-hand" evidence="3">
    <location>
        <begin position="163"/>
        <end position="198"/>
    </location>
</feature>
<dbReference type="CDD" id="cd00051">
    <property type="entry name" value="EFh"/>
    <property type="match status" value="1"/>
</dbReference>
<dbReference type="PROSITE" id="PS50222">
    <property type="entry name" value="EF_HAND_2"/>
    <property type="match status" value="3"/>
</dbReference>
<dbReference type="InterPro" id="IPR011992">
    <property type="entry name" value="EF-hand-dom_pair"/>
</dbReference>
<dbReference type="PROSITE" id="PS00018">
    <property type="entry name" value="EF_HAND_1"/>
    <property type="match status" value="3"/>
</dbReference>
<dbReference type="EMBL" id="HBGD01008313">
    <property type="protein sequence ID" value="CAD9083592.1"/>
    <property type="molecule type" value="Transcribed_RNA"/>
</dbReference>
<dbReference type="GO" id="GO:0016460">
    <property type="term" value="C:myosin II complex"/>
    <property type="evidence" value="ECO:0007669"/>
    <property type="project" value="TreeGrafter"/>
</dbReference>
<dbReference type="InterPro" id="IPR018247">
    <property type="entry name" value="EF_Hand_1_Ca_BS"/>
</dbReference>
<dbReference type="InterPro" id="IPR002048">
    <property type="entry name" value="EF_hand_dom"/>
</dbReference>
<organism evidence="4">
    <name type="scientific">Percolomonas cosmopolitus</name>
    <dbReference type="NCBI Taxonomy" id="63605"/>
    <lineage>
        <taxon>Eukaryota</taxon>
        <taxon>Discoba</taxon>
        <taxon>Heterolobosea</taxon>
        <taxon>Tetramitia</taxon>
        <taxon>Eutetramitia</taxon>
        <taxon>Percolomonadidae</taxon>
        <taxon>Percolomonas</taxon>
    </lineage>
</organism>
<name>A0A7S1PJN1_9EUKA</name>
<dbReference type="SUPFAM" id="SSF47473">
    <property type="entry name" value="EF-hand"/>
    <property type="match status" value="1"/>
</dbReference>
<keyword evidence="2" id="KW-0106">Calcium</keyword>
<dbReference type="PANTHER" id="PTHR23048:SF0">
    <property type="entry name" value="CALMODULIN LIKE 3"/>
    <property type="match status" value="1"/>
</dbReference>
<keyword evidence="1" id="KW-0677">Repeat</keyword>
<protein>
    <recommendedName>
        <fullName evidence="3">EF-hand domain-containing protein</fullName>
    </recommendedName>
</protein>
<dbReference type="InterPro" id="IPR050230">
    <property type="entry name" value="CALM/Myosin/TropC-like"/>
</dbReference>
<evidence type="ECO:0000256" key="2">
    <source>
        <dbReference type="ARBA" id="ARBA00022837"/>
    </source>
</evidence>
<dbReference type="AlphaFoldDB" id="A0A7S1PJN1"/>
<dbReference type="GO" id="GO:0005509">
    <property type="term" value="F:calcium ion binding"/>
    <property type="evidence" value="ECO:0007669"/>
    <property type="project" value="InterPro"/>
</dbReference>
<dbReference type="Pfam" id="PF13499">
    <property type="entry name" value="EF-hand_7"/>
    <property type="match status" value="1"/>
</dbReference>
<dbReference type="Gene3D" id="1.10.238.10">
    <property type="entry name" value="EF-hand"/>
    <property type="match status" value="2"/>
</dbReference>
<evidence type="ECO:0000256" key="1">
    <source>
        <dbReference type="ARBA" id="ARBA00022737"/>
    </source>
</evidence>
<dbReference type="SMART" id="SM00054">
    <property type="entry name" value="EFh"/>
    <property type="match status" value="3"/>
</dbReference>
<sequence length="241" mass="27453">MFSFFSSAAPKQQADIFPALDPGTTTTVSNNPDETENSLKMLEYRAIFQCFDFNGDKYLDINELSVLLQQLGTPKNKQSIRLLVEQVHEKEREERDRERIRMEREGTVFAVQTVKNAQLKDDDQESNEEDSDSTLQHQHELNEMQFIKFMTALGALDQDPEKSLDMDILTAFRYFDNNDEGTVNLNDVKNVMLSLGEPITDEQMQQFIDEADADGDGTLSFEEWKDAIKSIGLGGSELMDS</sequence>
<evidence type="ECO:0000259" key="3">
    <source>
        <dbReference type="PROSITE" id="PS50222"/>
    </source>
</evidence>
<feature type="domain" description="EF-hand" evidence="3">
    <location>
        <begin position="39"/>
        <end position="74"/>
    </location>
</feature>
<dbReference type="PANTHER" id="PTHR23048">
    <property type="entry name" value="MYOSIN LIGHT CHAIN 1, 3"/>
    <property type="match status" value="1"/>
</dbReference>
<proteinExistence type="predicted"/>
<evidence type="ECO:0000313" key="4">
    <source>
        <dbReference type="EMBL" id="CAD9083592.1"/>
    </source>
</evidence>
<accession>A0A7S1PJN1</accession>
<feature type="domain" description="EF-hand" evidence="3">
    <location>
        <begin position="199"/>
        <end position="234"/>
    </location>
</feature>